<dbReference type="InterPro" id="IPR037673">
    <property type="entry name" value="MSC/AndL"/>
</dbReference>
<evidence type="ECO:0000256" key="7">
    <source>
        <dbReference type="ARBA" id="ARBA00023065"/>
    </source>
</evidence>
<evidence type="ECO:0000256" key="2">
    <source>
        <dbReference type="ARBA" id="ARBA00007254"/>
    </source>
</evidence>
<feature type="transmembrane region" description="Helical" evidence="10">
    <location>
        <begin position="12"/>
        <end position="32"/>
    </location>
</feature>
<evidence type="ECO:0000256" key="5">
    <source>
        <dbReference type="ARBA" id="ARBA00022692"/>
    </source>
</evidence>
<dbReference type="InterPro" id="IPR019823">
    <property type="entry name" value="Mechanosensitive_channel_CS"/>
</dbReference>
<dbReference type="HAMAP" id="MF_00115">
    <property type="entry name" value="MscL"/>
    <property type="match status" value="1"/>
</dbReference>
<organism evidence="11 12">
    <name type="scientific">Pirellula staleyi (strain ATCC 27377 / DSM 6068 / ICPB 4128)</name>
    <name type="common">Pirella staleyi</name>
    <dbReference type="NCBI Taxonomy" id="530564"/>
    <lineage>
        <taxon>Bacteria</taxon>
        <taxon>Pseudomonadati</taxon>
        <taxon>Planctomycetota</taxon>
        <taxon>Planctomycetia</taxon>
        <taxon>Pirellulales</taxon>
        <taxon>Pirellulaceae</taxon>
        <taxon>Pirellula</taxon>
    </lineage>
</organism>
<comment type="similarity">
    <text evidence="2 10">Belongs to the MscL family.</text>
</comment>
<dbReference type="AlphaFoldDB" id="D2R1B6"/>
<proteinExistence type="inferred from homology"/>
<dbReference type="PANTHER" id="PTHR30266:SF2">
    <property type="entry name" value="LARGE-CONDUCTANCE MECHANOSENSITIVE CHANNEL"/>
    <property type="match status" value="1"/>
</dbReference>
<evidence type="ECO:0000256" key="6">
    <source>
        <dbReference type="ARBA" id="ARBA00022989"/>
    </source>
</evidence>
<evidence type="ECO:0000313" key="12">
    <source>
        <dbReference type="Proteomes" id="UP000001887"/>
    </source>
</evidence>
<feature type="transmembrane region" description="Helical" evidence="10">
    <location>
        <begin position="99"/>
        <end position="123"/>
    </location>
</feature>
<dbReference type="InterPro" id="IPR001185">
    <property type="entry name" value="MS_channel"/>
</dbReference>
<keyword evidence="7 10" id="KW-0406">Ion transport</keyword>
<dbReference type="GO" id="GO:0005886">
    <property type="term" value="C:plasma membrane"/>
    <property type="evidence" value="ECO:0007669"/>
    <property type="project" value="UniProtKB-SubCell"/>
</dbReference>
<keyword evidence="8 10" id="KW-0472">Membrane</keyword>
<dbReference type="GO" id="GO:0008381">
    <property type="term" value="F:mechanosensitive monoatomic ion channel activity"/>
    <property type="evidence" value="ECO:0007669"/>
    <property type="project" value="UniProtKB-UniRule"/>
</dbReference>
<dbReference type="eggNOG" id="COG1970">
    <property type="taxonomic scope" value="Bacteria"/>
</dbReference>
<keyword evidence="10" id="KW-0997">Cell inner membrane</keyword>
<evidence type="ECO:0000256" key="3">
    <source>
        <dbReference type="ARBA" id="ARBA00022448"/>
    </source>
</evidence>
<sequence>MGLLKEFRDFALRGNVIDLAVGVIIGGAFGKITSSLVGDVMMPALGLVANNALDFKSRYIRLFSAEQLAAATKTTTEEANKLIDSGVPFSIVSENKLPVIAYGSFLTTVIDFAILAFCVFMVVKIMNTAIKRLEALRKAEVAAAPPAEPPAQEKLLMEIRDLLKAK</sequence>
<comment type="subcellular location">
    <subcellularLocation>
        <location evidence="10">Cell inner membrane</location>
        <topology evidence="10">Multi-pass membrane protein</topology>
    </subcellularLocation>
    <subcellularLocation>
        <location evidence="1">Cell membrane</location>
        <topology evidence="1">Multi-pass membrane protein</topology>
    </subcellularLocation>
</comment>
<comment type="subunit">
    <text evidence="10">Homopentamer.</text>
</comment>
<gene>
    <name evidence="10" type="primary">mscL</name>
    <name evidence="11" type="ordered locus">Psta_0205</name>
</gene>
<dbReference type="KEGG" id="psl:Psta_0205"/>
<protein>
    <recommendedName>
        <fullName evidence="10">Large-conductance mechanosensitive channel</fullName>
    </recommendedName>
</protein>
<evidence type="ECO:0000256" key="10">
    <source>
        <dbReference type="HAMAP-Rule" id="MF_00115"/>
    </source>
</evidence>
<name>D2R1B6_PIRSD</name>
<dbReference type="STRING" id="530564.Psta_0205"/>
<comment type="function">
    <text evidence="10">Channel that opens in response to stretch forces in the membrane lipid bilayer. May participate in the regulation of osmotic pressure changes within the cell.</text>
</comment>
<dbReference type="PANTHER" id="PTHR30266">
    <property type="entry name" value="MECHANOSENSITIVE CHANNEL MSCL"/>
    <property type="match status" value="1"/>
</dbReference>
<evidence type="ECO:0000256" key="1">
    <source>
        <dbReference type="ARBA" id="ARBA00004651"/>
    </source>
</evidence>
<dbReference type="Proteomes" id="UP000001887">
    <property type="component" value="Chromosome"/>
</dbReference>
<reference evidence="11 12" key="1">
    <citation type="journal article" date="2009" name="Stand. Genomic Sci.">
        <title>Complete genome sequence of Pirellula staleyi type strain (ATCC 27377).</title>
        <authorList>
            <person name="Clum A."/>
            <person name="Tindall B.J."/>
            <person name="Sikorski J."/>
            <person name="Ivanova N."/>
            <person name="Mavrommatis K."/>
            <person name="Lucas S."/>
            <person name="Glavina del Rio T."/>
            <person name="Nolan M."/>
            <person name="Chen F."/>
            <person name="Tice H."/>
            <person name="Pitluck S."/>
            <person name="Cheng J.F."/>
            <person name="Chertkov O."/>
            <person name="Brettin T."/>
            <person name="Han C."/>
            <person name="Detter J.C."/>
            <person name="Kuske C."/>
            <person name="Bruce D."/>
            <person name="Goodwin L."/>
            <person name="Ovchinikova G."/>
            <person name="Pati A."/>
            <person name="Mikhailova N."/>
            <person name="Chen A."/>
            <person name="Palaniappan K."/>
            <person name="Land M."/>
            <person name="Hauser L."/>
            <person name="Chang Y.J."/>
            <person name="Jeffries C.D."/>
            <person name="Chain P."/>
            <person name="Rohde M."/>
            <person name="Goker M."/>
            <person name="Bristow J."/>
            <person name="Eisen J.A."/>
            <person name="Markowitz V."/>
            <person name="Hugenholtz P."/>
            <person name="Kyrpides N.C."/>
            <person name="Klenk H.P."/>
            <person name="Lapidus A."/>
        </authorList>
    </citation>
    <scope>NUCLEOTIDE SEQUENCE [LARGE SCALE GENOMIC DNA]</scope>
    <source>
        <strain evidence="12">ATCC 27377 / DSM 6068 / ICPB 4128</strain>
    </source>
</reference>
<keyword evidence="9 10" id="KW-0407">Ion channel</keyword>
<keyword evidence="3 10" id="KW-0813">Transport</keyword>
<dbReference type="Gene3D" id="1.10.1200.120">
    <property type="entry name" value="Large-conductance mechanosensitive channel, MscL, domain 1"/>
    <property type="match status" value="1"/>
</dbReference>
<keyword evidence="12" id="KW-1185">Reference proteome</keyword>
<evidence type="ECO:0000256" key="9">
    <source>
        <dbReference type="ARBA" id="ARBA00023303"/>
    </source>
</evidence>
<accession>D2R1B6</accession>
<dbReference type="Pfam" id="PF01741">
    <property type="entry name" value="MscL"/>
    <property type="match status" value="1"/>
</dbReference>
<keyword evidence="6 10" id="KW-1133">Transmembrane helix</keyword>
<dbReference type="SUPFAM" id="SSF81330">
    <property type="entry name" value="Gated mechanosensitive channel"/>
    <property type="match status" value="1"/>
</dbReference>
<keyword evidence="4 10" id="KW-1003">Cell membrane</keyword>
<evidence type="ECO:0000256" key="4">
    <source>
        <dbReference type="ARBA" id="ARBA00022475"/>
    </source>
</evidence>
<evidence type="ECO:0000256" key="8">
    <source>
        <dbReference type="ARBA" id="ARBA00023136"/>
    </source>
</evidence>
<dbReference type="HOGENOM" id="CLU_095787_0_1_0"/>
<dbReference type="InterPro" id="IPR036019">
    <property type="entry name" value="MscL_channel"/>
</dbReference>
<dbReference type="NCBIfam" id="TIGR00220">
    <property type="entry name" value="mscL"/>
    <property type="match status" value="1"/>
</dbReference>
<keyword evidence="5 10" id="KW-0812">Transmembrane</keyword>
<dbReference type="EMBL" id="CP001848">
    <property type="protein sequence ID" value="ADB14901.1"/>
    <property type="molecule type" value="Genomic_DNA"/>
</dbReference>
<dbReference type="PROSITE" id="PS01327">
    <property type="entry name" value="MSCL"/>
    <property type="match status" value="1"/>
</dbReference>
<dbReference type="OrthoDB" id="9810350at2"/>
<evidence type="ECO:0000313" key="11">
    <source>
        <dbReference type="EMBL" id="ADB14901.1"/>
    </source>
</evidence>